<keyword evidence="5 6" id="KW-0472">Membrane</keyword>
<dbReference type="InterPro" id="IPR022324">
    <property type="entry name" value="Bacilysin_exporter_BacE_put"/>
</dbReference>
<reference evidence="8 9" key="1">
    <citation type="submission" date="2016-10" db="EMBL/GenBank/DDBJ databases">
        <authorList>
            <person name="de Groot N.N."/>
        </authorList>
    </citation>
    <scope>NUCLEOTIDE SEQUENCE [LARGE SCALE GENOMIC DNA]</scope>
    <source>
        <strain evidence="8 9">CPCC 201354</strain>
    </source>
</reference>
<evidence type="ECO:0000259" key="7">
    <source>
        <dbReference type="PROSITE" id="PS50850"/>
    </source>
</evidence>
<protein>
    <submittedName>
        <fullName evidence="8">Predicted arabinose efflux permease, MFS family</fullName>
    </submittedName>
</protein>
<feature type="transmembrane region" description="Helical" evidence="6">
    <location>
        <begin position="363"/>
        <end position="387"/>
    </location>
</feature>
<feature type="transmembrane region" description="Helical" evidence="6">
    <location>
        <begin position="240"/>
        <end position="263"/>
    </location>
</feature>
<dbReference type="Gene3D" id="1.20.1250.20">
    <property type="entry name" value="MFS general substrate transporter like domains"/>
    <property type="match status" value="2"/>
</dbReference>
<feature type="domain" description="Major facilitator superfamily (MFS) profile" evidence="7">
    <location>
        <begin position="237"/>
        <end position="432"/>
    </location>
</feature>
<feature type="transmembrane region" description="Helical" evidence="6">
    <location>
        <begin position="393"/>
        <end position="413"/>
    </location>
</feature>
<feature type="transmembrane region" description="Helical" evidence="6">
    <location>
        <begin position="68"/>
        <end position="89"/>
    </location>
</feature>
<evidence type="ECO:0000256" key="1">
    <source>
        <dbReference type="ARBA" id="ARBA00004651"/>
    </source>
</evidence>
<dbReference type="RefSeq" id="WP_093173677.1">
    <property type="nucleotide sequence ID" value="NZ_FNCN01000030.1"/>
</dbReference>
<feature type="transmembrane region" description="Helical" evidence="6">
    <location>
        <begin position="331"/>
        <end position="351"/>
    </location>
</feature>
<feature type="transmembrane region" description="Helical" evidence="6">
    <location>
        <begin position="164"/>
        <end position="182"/>
    </location>
</feature>
<evidence type="ECO:0000256" key="3">
    <source>
        <dbReference type="ARBA" id="ARBA00022692"/>
    </source>
</evidence>
<dbReference type="SUPFAM" id="SSF103473">
    <property type="entry name" value="MFS general substrate transporter"/>
    <property type="match status" value="1"/>
</dbReference>
<dbReference type="InterPro" id="IPR036259">
    <property type="entry name" value="MFS_trans_sf"/>
</dbReference>
<evidence type="ECO:0000313" key="8">
    <source>
        <dbReference type="EMBL" id="SDI00370.1"/>
    </source>
</evidence>
<dbReference type="GO" id="GO:0022857">
    <property type="term" value="F:transmembrane transporter activity"/>
    <property type="evidence" value="ECO:0007669"/>
    <property type="project" value="InterPro"/>
</dbReference>
<name>A0A1G8H1J6_9ACTN</name>
<dbReference type="PANTHER" id="PTHR23513:SF11">
    <property type="entry name" value="STAPHYLOFERRIN A TRANSPORTER"/>
    <property type="match status" value="1"/>
</dbReference>
<dbReference type="Pfam" id="PF07690">
    <property type="entry name" value="MFS_1"/>
    <property type="match status" value="2"/>
</dbReference>
<feature type="transmembrane region" description="Helical" evidence="6">
    <location>
        <begin position="306"/>
        <end position="325"/>
    </location>
</feature>
<dbReference type="CDD" id="cd06173">
    <property type="entry name" value="MFS_MefA_like"/>
    <property type="match status" value="1"/>
</dbReference>
<sequence length="432" mass="44913">MAATKPGRLPGRHRRLPESQATYSEVIANGEFRALWFGQCLSLLGDQLAQVALAVLVYGRTQSPLATAAVYALTYLPPIMGGPLLAGLADRYPRRRVMLVCDVIRALLVAVMAIPGVPFWALCVLVFCVVLLSAPFSAARAALLPEILSGDRYVAGSALQNMTNQAVQMLGFAVGGAVIAGLGPYRALALDSATFIASALIIVAGVRRRATPAPPGKSPGMWATARAGARLVFGDRRLRTLVMFAWLCGFYVLPEGIAAPYAATLTGSGLPVAVITGLLMAAMPTGTVIGAFLFARFVSPSGRLRAMGWMAMLTCAPLIACAVRPPLVIVLFLWILSGIGGAYQLAANAAFVQCVPPERRGQAFGLVHSGLLAVQGVGILIGGAAAQKLGPEAVVALAGIAGLLSATLLALLWTESRDGIIAKVRAEASTSS</sequence>
<dbReference type="GO" id="GO:0005886">
    <property type="term" value="C:plasma membrane"/>
    <property type="evidence" value="ECO:0007669"/>
    <property type="project" value="UniProtKB-SubCell"/>
</dbReference>
<evidence type="ECO:0000256" key="4">
    <source>
        <dbReference type="ARBA" id="ARBA00022989"/>
    </source>
</evidence>
<proteinExistence type="predicted"/>
<organism evidence="8 9">
    <name type="scientific">Sinosporangium album</name>
    <dbReference type="NCBI Taxonomy" id="504805"/>
    <lineage>
        <taxon>Bacteria</taxon>
        <taxon>Bacillati</taxon>
        <taxon>Actinomycetota</taxon>
        <taxon>Actinomycetes</taxon>
        <taxon>Streptosporangiales</taxon>
        <taxon>Streptosporangiaceae</taxon>
        <taxon>Sinosporangium</taxon>
    </lineage>
</organism>
<keyword evidence="2" id="KW-1003">Cell membrane</keyword>
<keyword evidence="4 6" id="KW-1133">Transmembrane helix</keyword>
<feature type="transmembrane region" description="Helical" evidence="6">
    <location>
        <begin position="269"/>
        <end position="294"/>
    </location>
</feature>
<dbReference type="InterPro" id="IPR020846">
    <property type="entry name" value="MFS_dom"/>
</dbReference>
<evidence type="ECO:0000256" key="6">
    <source>
        <dbReference type="SAM" id="Phobius"/>
    </source>
</evidence>
<dbReference type="PRINTS" id="PR01988">
    <property type="entry name" value="EXPORTERBACE"/>
</dbReference>
<dbReference type="Proteomes" id="UP000198923">
    <property type="component" value="Unassembled WGS sequence"/>
</dbReference>
<dbReference type="AlphaFoldDB" id="A0A1G8H1J6"/>
<dbReference type="PANTHER" id="PTHR23513">
    <property type="entry name" value="INTEGRAL MEMBRANE EFFLUX PROTEIN-RELATED"/>
    <property type="match status" value="1"/>
</dbReference>
<evidence type="ECO:0000256" key="2">
    <source>
        <dbReference type="ARBA" id="ARBA00022475"/>
    </source>
</evidence>
<evidence type="ECO:0000313" key="9">
    <source>
        <dbReference type="Proteomes" id="UP000198923"/>
    </source>
</evidence>
<dbReference type="InterPro" id="IPR011701">
    <property type="entry name" value="MFS"/>
</dbReference>
<dbReference type="EMBL" id="FNCN01000030">
    <property type="protein sequence ID" value="SDI00370.1"/>
    <property type="molecule type" value="Genomic_DNA"/>
</dbReference>
<comment type="subcellular location">
    <subcellularLocation>
        <location evidence="1">Cell membrane</location>
        <topology evidence="1">Multi-pass membrane protein</topology>
    </subcellularLocation>
</comment>
<dbReference type="OrthoDB" id="3227279at2"/>
<keyword evidence="9" id="KW-1185">Reference proteome</keyword>
<evidence type="ECO:0000256" key="5">
    <source>
        <dbReference type="ARBA" id="ARBA00023136"/>
    </source>
</evidence>
<gene>
    <name evidence="8" type="ORF">SAMN05421505_13014</name>
</gene>
<dbReference type="PROSITE" id="PS50850">
    <property type="entry name" value="MFS"/>
    <property type="match status" value="1"/>
</dbReference>
<keyword evidence="3 6" id="KW-0812">Transmembrane</keyword>
<dbReference type="STRING" id="504805.SAMN05421505_13014"/>
<accession>A0A1G8H1J6</accession>